<dbReference type="RefSeq" id="WP_349183233.1">
    <property type="nucleotide sequence ID" value="NZ_JBBNGS010000024.1"/>
</dbReference>
<protein>
    <submittedName>
        <fullName evidence="2">Uncharacterized protein</fullName>
    </submittedName>
</protein>
<sequence length="111" mass="11841">MAEIGLKPSARPSEAAVRRTSGTTRNAAVQGSERLSPPNVNARPRFRVKPPGISESPATVGPKTPAVLIAVPMGPEYSTMPAEVRAAFSHHAGHVMRKVVRRNLVLARDPT</sequence>
<evidence type="ECO:0000313" key="2">
    <source>
        <dbReference type="EMBL" id="MEQ2638550.1"/>
    </source>
</evidence>
<dbReference type="EMBL" id="JBBNGS010000024">
    <property type="protein sequence ID" value="MEQ2638550.1"/>
    <property type="molecule type" value="Genomic_DNA"/>
</dbReference>
<gene>
    <name evidence="2" type="ORF">AAAT05_09390</name>
</gene>
<dbReference type="Proteomes" id="UP001478817">
    <property type="component" value="Unassembled WGS sequence"/>
</dbReference>
<evidence type="ECO:0000256" key="1">
    <source>
        <dbReference type="SAM" id="MobiDB-lite"/>
    </source>
</evidence>
<organism evidence="2 3">
    <name type="scientific">Paratractidigestivibacter faecalis</name>
    <dbReference type="NCBI Taxonomy" id="2292441"/>
    <lineage>
        <taxon>Bacteria</taxon>
        <taxon>Bacillati</taxon>
        <taxon>Actinomycetota</taxon>
        <taxon>Coriobacteriia</taxon>
        <taxon>Coriobacteriales</taxon>
        <taxon>Atopobiaceae</taxon>
        <taxon>Paratractidigestivibacter</taxon>
    </lineage>
</organism>
<feature type="region of interest" description="Disordered" evidence="1">
    <location>
        <begin position="1"/>
        <end position="61"/>
    </location>
</feature>
<proteinExistence type="predicted"/>
<name>A0ABV1II24_9ACTN</name>
<evidence type="ECO:0000313" key="3">
    <source>
        <dbReference type="Proteomes" id="UP001478817"/>
    </source>
</evidence>
<accession>A0ABV1II24</accession>
<comment type="caution">
    <text evidence="2">The sequence shown here is derived from an EMBL/GenBank/DDBJ whole genome shotgun (WGS) entry which is preliminary data.</text>
</comment>
<feature type="compositionally biased region" description="Polar residues" evidence="1">
    <location>
        <begin position="20"/>
        <end position="29"/>
    </location>
</feature>
<keyword evidence="3" id="KW-1185">Reference proteome</keyword>
<reference evidence="2 3" key="1">
    <citation type="submission" date="2024-04" db="EMBL/GenBank/DDBJ databases">
        <title>Human intestinal bacterial collection.</title>
        <authorList>
            <person name="Pauvert C."/>
            <person name="Hitch T.C.A."/>
            <person name="Clavel T."/>
        </authorList>
    </citation>
    <scope>NUCLEOTIDE SEQUENCE [LARGE SCALE GENOMIC DNA]</scope>
    <source>
        <strain evidence="2 3">CLA-AA-H197</strain>
    </source>
</reference>